<dbReference type="Pfam" id="PF01535">
    <property type="entry name" value="PPR"/>
    <property type="match status" value="3"/>
</dbReference>
<feature type="repeat" description="PPR" evidence="2">
    <location>
        <begin position="395"/>
        <end position="429"/>
    </location>
</feature>
<dbReference type="InterPro" id="IPR002885">
    <property type="entry name" value="PPR_rpt"/>
</dbReference>
<dbReference type="PANTHER" id="PTHR47447">
    <property type="entry name" value="OS03G0856100 PROTEIN"/>
    <property type="match status" value="1"/>
</dbReference>
<organism evidence="3">
    <name type="scientific">Arcella intermedia</name>
    <dbReference type="NCBI Taxonomy" id="1963864"/>
    <lineage>
        <taxon>Eukaryota</taxon>
        <taxon>Amoebozoa</taxon>
        <taxon>Tubulinea</taxon>
        <taxon>Elardia</taxon>
        <taxon>Arcellinida</taxon>
        <taxon>Sphaerothecina</taxon>
        <taxon>Arcellidae</taxon>
        <taxon>Arcella</taxon>
    </lineage>
</organism>
<dbReference type="Gene3D" id="1.25.40.10">
    <property type="entry name" value="Tetratricopeptide repeat domain"/>
    <property type="match status" value="3"/>
</dbReference>
<evidence type="ECO:0008006" key="4">
    <source>
        <dbReference type="Google" id="ProtNLM"/>
    </source>
</evidence>
<keyword evidence="1" id="KW-0677">Repeat</keyword>
<name>A0A6B2L0A0_9EUKA</name>
<dbReference type="NCBIfam" id="TIGR00756">
    <property type="entry name" value="PPR"/>
    <property type="match status" value="1"/>
</dbReference>
<proteinExistence type="predicted"/>
<evidence type="ECO:0000313" key="3">
    <source>
        <dbReference type="EMBL" id="NDV30341.1"/>
    </source>
</evidence>
<dbReference type="AlphaFoldDB" id="A0A6B2L0A0"/>
<dbReference type="InterPro" id="IPR011990">
    <property type="entry name" value="TPR-like_helical_dom_sf"/>
</dbReference>
<sequence length="570" mass="66864">MEERGLKDLPTLSSLISIYCSLKDIQKSIELIDKVQVTDAILYNPILNYFLTEKDVDNFQKVEIFMREKGVSYDLGTYKILLSHYSSNGNAKRCEELFKEIETQWRTPWVAYSQIIQVFIDKGDVLKMEEYYDKAKQNGVTPIHYNLFKSILSFYTTMLDVRKCLATIDEMRNLGPWDISIYNTVLDSLTYLVTRYRLKIDVLVQFIIEIFEKKLAFNWKTYHQLLMCYARLGDIERFEAVLGQYRSEANIKLPLSIYNYELLLYTYRMDTKLVNQTLDRMSKDKVLLDGLGVSALLRMFSRQNNEEMIDILLKYSKSSNIELHHTGTSAVLKYYIRVKSEDQIKQKILEFSSSNLTPLSPQIHILIIQMCIKSGNIGDAEEYFQSMTQRGIALNTMHYNILVAGYLRNNLLGPAMKLMERMKSLSIPMDDLIYQTLCNYHAMGNFKYYQYFAKEILKTHSQCYDNFKELFILYTFQGKHKHAWESFLEFRRLVPHSEMEYTFCIILMALKKRLTPEHIKALLEDLQEANISSAKFSESLRLYYFGMHWEPPSTSEDDAVKETLTALVNK</sequence>
<accession>A0A6B2L0A0</accession>
<dbReference type="Pfam" id="PF13812">
    <property type="entry name" value="PPR_3"/>
    <property type="match status" value="1"/>
</dbReference>
<evidence type="ECO:0000256" key="2">
    <source>
        <dbReference type="PROSITE-ProRule" id="PRU00708"/>
    </source>
</evidence>
<evidence type="ECO:0000256" key="1">
    <source>
        <dbReference type="ARBA" id="ARBA00022737"/>
    </source>
</evidence>
<dbReference type="PROSITE" id="PS51375">
    <property type="entry name" value="PPR"/>
    <property type="match status" value="2"/>
</dbReference>
<dbReference type="PANTHER" id="PTHR47447:SF17">
    <property type="entry name" value="OS12G0638900 PROTEIN"/>
    <property type="match status" value="1"/>
</dbReference>
<feature type="repeat" description="PPR" evidence="2">
    <location>
        <begin position="360"/>
        <end position="394"/>
    </location>
</feature>
<dbReference type="EMBL" id="GIBP01001372">
    <property type="protein sequence ID" value="NDV30341.1"/>
    <property type="molecule type" value="Transcribed_RNA"/>
</dbReference>
<reference evidence="3" key="1">
    <citation type="journal article" date="2020" name="J. Eukaryot. Microbiol.">
        <title>De novo Sequencing, Assembly and Annotation of the Transcriptome for the Free-Living Testate Amoeba Arcella intermedia.</title>
        <authorList>
            <person name="Ribeiro G.M."/>
            <person name="Porfirio-Sousa A.L."/>
            <person name="Maurer-Alcala X.X."/>
            <person name="Katz L.A."/>
            <person name="Lahr D.J.G."/>
        </authorList>
    </citation>
    <scope>NUCLEOTIDE SEQUENCE</scope>
</reference>
<protein>
    <recommendedName>
        <fullName evidence="4">Pentacotripeptide-repeat region of PRORP domain-containing protein</fullName>
    </recommendedName>
</protein>